<comment type="caution">
    <text evidence="1">The sequence shown here is derived from an EMBL/GenBank/DDBJ whole genome shotgun (WGS) entry which is preliminary data.</text>
</comment>
<dbReference type="EMBL" id="JAPWDQ010000001">
    <property type="protein sequence ID" value="KAJ5495512.1"/>
    <property type="molecule type" value="Genomic_DNA"/>
</dbReference>
<evidence type="ECO:0000313" key="2">
    <source>
        <dbReference type="Proteomes" id="UP001148312"/>
    </source>
</evidence>
<sequence length="141" mass="15575">MKLAKLLTEYLLIIWDRMDPSDKVSLGCSFLGTMSIFTRSGVLKLLENLGKDKAASTIANDHSSKSVPHPAWGSLCYAICPSEGVFPSMTVWQNLAVHYHLDFAICIFQPLGLHLRAQSMIVGHVSFLNPLVKRHPGAARQ</sequence>
<dbReference type="Proteomes" id="UP001148312">
    <property type="component" value="Unassembled WGS sequence"/>
</dbReference>
<gene>
    <name evidence="1" type="ORF">N7539_000628</name>
</gene>
<organism evidence="1 2">
    <name type="scientific">Penicillium diatomitis</name>
    <dbReference type="NCBI Taxonomy" id="2819901"/>
    <lineage>
        <taxon>Eukaryota</taxon>
        <taxon>Fungi</taxon>
        <taxon>Dikarya</taxon>
        <taxon>Ascomycota</taxon>
        <taxon>Pezizomycotina</taxon>
        <taxon>Eurotiomycetes</taxon>
        <taxon>Eurotiomycetidae</taxon>
        <taxon>Eurotiales</taxon>
        <taxon>Aspergillaceae</taxon>
        <taxon>Penicillium</taxon>
    </lineage>
</organism>
<reference evidence="1" key="1">
    <citation type="submission" date="2022-12" db="EMBL/GenBank/DDBJ databases">
        <authorList>
            <person name="Petersen C."/>
        </authorList>
    </citation>
    <scope>NUCLEOTIDE SEQUENCE</scope>
    <source>
        <strain evidence="1">IBT 30728</strain>
    </source>
</reference>
<accession>A0A9W9XM14</accession>
<name>A0A9W9XM14_9EURO</name>
<dbReference type="GeneID" id="81620481"/>
<dbReference type="RefSeq" id="XP_056794525.1">
    <property type="nucleotide sequence ID" value="XM_056930232.1"/>
</dbReference>
<protein>
    <submittedName>
        <fullName evidence="1">Uncharacterized protein</fullName>
    </submittedName>
</protein>
<keyword evidence="2" id="KW-1185">Reference proteome</keyword>
<reference evidence="1" key="2">
    <citation type="journal article" date="2023" name="IMA Fungus">
        <title>Comparative genomic study of the Penicillium genus elucidates a diverse pangenome and 15 lateral gene transfer events.</title>
        <authorList>
            <person name="Petersen C."/>
            <person name="Sorensen T."/>
            <person name="Nielsen M.R."/>
            <person name="Sondergaard T.E."/>
            <person name="Sorensen J.L."/>
            <person name="Fitzpatrick D.A."/>
            <person name="Frisvad J.C."/>
            <person name="Nielsen K.L."/>
        </authorList>
    </citation>
    <scope>NUCLEOTIDE SEQUENCE</scope>
    <source>
        <strain evidence="1">IBT 30728</strain>
    </source>
</reference>
<proteinExistence type="predicted"/>
<dbReference type="AlphaFoldDB" id="A0A9W9XM14"/>
<evidence type="ECO:0000313" key="1">
    <source>
        <dbReference type="EMBL" id="KAJ5495512.1"/>
    </source>
</evidence>